<protein>
    <recommendedName>
        <fullName evidence="9">Selenoprotein O</fullName>
    </recommendedName>
</protein>
<keyword evidence="5" id="KW-0479">Metal-binding</keyword>
<reference evidence="10" key="2">
    <citation type="submission" date="2020-11" db="EMBL/GenBank/DDBJ databases">
        <authorList>
            <person name="McCartney M.A."/>
            <person name="Auch B."/>
            <person name="Kono T."/>
            <person name="Mallez S."/>
            <person name="Becker A."/>
            <person name="Gohl D.M."/>
            <person name="Silverstein K.A.T."/>
            <person name="Koren S."/>
            <person name="Bechman K.B."/>
            <person name="Herman A."/>
            <person name="Abrahante J.E."/>
            <person name="Garbe J."/>
        </authorList>
    </citation>
    <scope>NUCLEOTIDE SEQUENCE</scope>
    <source>
        <strain evidence="10">Duluth1</strain>
        <tissue evidence="10">Whole animal</tissue>
    </source>
</reference>
<evidence type="ECO:0000256" key="6">
    <source>
        <dbReference type="ARBA" id="ARBA00022741"/>
    </source>
</evidence>
<dbReference type="GO" id="GO:0046872">
    <property type="term" value="F:metal ion binding"/>
    <property type="evidence" value="ECO:0007669"/>
    <property type="project" value="UniProtKB-KW"/>
</dbReference>
<gene>
    <name evidence="10" type="ORF">DPMN_112025</name>
</gene>
<keyword evidence="6" id="KW-0547">Nucleotide-binding</keyword>
<keyword evidence="8" id="KW-0460">Magnesium</keyword>
<evidence type="ECO:0000313" key="11">
    <source>
        <dbReference type="Proteomes" id="UP000828390"/>
    </source>
</evidence>
<name>A0A9D4KGA6_DREPO</name>
<dbReference type="Pfam" id="PF02696">
    <property type="entry name" value="SelO"/>
    <property type="match status" value="1"/>
</dbReference>
<evidence type="ECO:0000256" key="9">
    <source>
        <dbReference type="ARBA" id="ARBA00031547"/>
    </source>
</evidence>
<keyword evidence="4" id="KW-0548">Nucleotidyltransferase</keyword>
<accession>A0A9D4KGA6</accession>
<dbReference type="GO" id="GO:0005524">
    <property type="term" value="F:ATP binding"/>
    <property type="evidence" value="ECO:0007669"/>
    <property type="project" value="UniProtKB-KW"/>
</dbReference>
<dbReference type="AlphaFoldDB" id="A0A9D4KGA6"/>
<evidence type="ECO:0000256" key="3">
    <source>
        <dbReference type="ARBA" id="ARBA00022679"/>
    </source>
</evidence>
<dbReference type="GO" id="GO:0016779">
    <property type="term" value="F:nucleotidyltransferase activity"/>
    <property type="evidence" value="ECO:0007669"/>
    <property type="project" value="UniProtKB-KW"/>
</dbReference>
<organism evidence="10 11">
    <name type="scientific">Dreissena polymorpha</name>
    <name type="common">Zebra mussel</name>
    <name type="synonym">Mytilus polymorpha</name>
    <dbReference type="NCBI Taxonomy" id="45954"/>
    <lineage>
        <taxon>Eukaryota</taxon>
        <taxon>Metazoa</taxon>
        <taxon>Spiralia</taxon>
        <taxon>Lophotrochozoa</taxon>
        <taxon>Mollusca</taxon>
        <taxon>Bivalvia</taxon>
        <taxon>Autobranchia</taxon>
        <taxon>Heteroconchia</taxon>
        <taxon>Euheterodonta</taxon>
        <taxon>Imparidentia</taxon>
        <taxon>Neoheterodontei</taxon>
        <taxon>Myida</taxon>
        <taxon>Dreissenoidea</taxon>
        <taxon>Dreissenidae</taxon>
        <taxon>Dreissena</taxon>
    </lineage>
</organism>
<evidence type="ECO:0000256" key="4">
    <source>
        <dbReference type="ARBA" id="ARBA00022695"/>
    </source>
</evidence>
<dbReference type="PANTHER" id="PTHR12153">
    <property type="entry name" value="SELENOPROTEIN O"/>
    <property type="match status" value="1"/>
</dbReference>
<reference evidence="10" key="1">
    <citation type="journal article" date="2019" name="bioRxiv">
        <title>The Genome of the Zebra Mussel, Dreissena polymorpha: A Resource for Invasive Species Research.</title>
        <authorList>
            <person name="McCartney M.A."/>
            <person name="Auch B."/>
            <person name="Kono T."/>
            <person name="Mallez S."/>
            <person name="Zhang Y."/>
            <person name="Obille A."/>
            <person name="Becker A."/>
            <person name="Abrahante J.E."/>
            <person name="Garbe J."/>
            <person name="Badalamenti J.P."/>
            <person name="Herman A."/>
            <person name="Mangelson H."/>
            <person name="Liachko I."/>
            <person name="Sullivan S."/>
            <person name="Sone E.D."/>
            <person name="Koren S."/>
            <person name="Silverstein K.A.T."/>
            <person name="Beckman K.B."/>
            <person name="Gohl D.M."/>
        </authorList>
    </citation>
    <scope>NUCLEOTIDE SEQUENCE</scope>
    <source>
        <strain evidence="10">Duluth1</strain>
        <tissue evidence="10">Whole animal</tissue>
    </source>
</reference>
<evidence type="ECO:0000256" key="7">
    <source>
        <dbReference type="ARBA" id="ARBA00022840"/>
    </source>
</evidence>
<comment type="caution">
    <text evidence="10">The sequence shown here is derived from an EMBL/GenBank/DDBJ whole genome shotgun (WGS) entry which is preliminary data.</text>
</comment>
<evidence type="ECO:0000256" key="1">
    <source>
        <dbReference type="ARBA" id="ARBA00001946"/>
    </source>
</evidence>
<keyword evidence="3" id="KW-0808">Transferase</keyword>
<comment type="similarity">
    <text evidence="2">Belongs to the SELO family.</text>
</comment>
<keyword evidence="7" id="KW-0067">ATP-binding</keyword>
<dbReference type="InterPro" id="IPR003846">
    <property type="entry name" value="SelO"/>
</dbReference>
<evidence type="ECO:0000256" key="2">
    <source>
        <dbReference type="ARBA" id="ARBA00009747"/>
    </source>
</evidence>
<evidence type="ECO:0000256" key="8">
    <source>
        <dbReference type="ARBA" id="ARBA00022842"/>
    </source>
</evidence>
<dbReference type="PANTHER" id="PTHR12153:SF18">
    <property type="entry name" value="SELENOPROTEIN O"/>
    <property type="match status" value="1"/>
</dbReference>
<dbReference type="HAMAP" id="MF_00692">
    <property type="entry name" value="SelO"/>
    <property type="match status" value="1"/>
</dbReference>
<dbReference type="NCBIfam" id="NF000658">
    <property type="entry name" value="PRK00029.1"/>
    <property type="match status" value="1"/>
</dbReference>
<dbReference type="OrthoDB" id="10254721at2759"/>
<keyword evidence="11" id="KW-1185">Reference proteome</keyword>
<dbReference type="Proteomes" id="UP000828390">
    <property type="component" value="Unassembled WGS sequence"/>
</dbReference>
<comment type="cofactor">
    <cofactor evidence="1">
        <name>Mg(2+)</name>
        <dbReference type="ChEBI" id="CHEBI:18420"/>
    </cofactor>
</comment>
<evidence type="ECO:0000313" key="10">
    <source>
        <dbReference type="EMBL" id="KAH3838616.1"/>
    </source>
</evidence>
<evidence type="ECO:0000256" key="5">
    <source>
        <dbReference type="ARBA" id="ARBA00022723"/>
    </source>
</evidence>
<proteinExistence type="inferred from homology"/>
<dbReference type="EMBL" id="JAIWYP010000004">
    <property type="protein sequence ID" value="KAH3838616.1"/>
    <property type="molecule type" value="Genomic_DNA"/>
</dbReference>
<sequence>MLAFLKKRPFCPTPFSTVSNCVLKGSNNVNMDVILRCNKYLFSILLLITVISQTQCINSNNHVCAKYIYGHSNKTDNGFCVLKKNSNSKLIDWAKWKFAEHQLLKSYFPVDTERKNFVRQVPRAVFSFVRPTPLKKNPRLSAVSADVLRDILDLDMDTVNDPDFLRFLHGDLTVPNESLLAHRYGGHQFGHWSGQLGDGRAIMLGEYENQAGERWELQLKGSGLTPYSRRGDGRAVVRSSVREFLCSEAMHALGIPTSRAGSLVVSDDPVVRDQFYDGHVKTEKAAIVLRLAPSWLRIGSLEILAINEETEILHNMVNFIIEHYFKFINSSDKGSILVFFQEVVRKTAEMIAMWQSVGFTHGVCNTDNFSILSLTIDYGPFGFMESYDPGFVPNTSDDEGLYRYEKQPDVGWFNLNKLRLALQPLMSEEEKTIASMLLGGYADIYKSKYMELFMIKLGFENKHTYTESDEKLVAVLLKIMQDTKADFTMSFRELSEIRLSELETFPFNASMSQQYWALPRLENHELFGEWLKLYQQKLTESDIKDEKRRKVMMMTNPRYILRNWIAQVVIKQTENGNFDEIHEVLSILRDPYKYNVIAEKKGFAGPPPEWSRLLKVSCSS</sequence>